<keyword evidence="9" id="KW-0732">Signal</keyword>
<accession>A0A9N7NTS4</accession>
<dbReference type="AlphaFoldDB" id="A0A9N7NTS4"/>
<dbReference type="GO" id="GO:0005886">
    <property type="term" value="C:plasma membrane"/>
    <property type="evidence" value="ECO:0007669"/>
    <property type="project" value="UniProtKB-SubCell"/>
</dbReference>
<comment type="similarity">
    <text evidence="3">Belongs to the BIG GRAIN 1 (BG1) plant protein family.</text>
</comment>
<evidence type="ECO:0000256" key="2">
    <source>
        <dbReference type="ARBA" id="ARBA00004236"/>
    </source>
</evidence>
<evidence type="ECO:0000256" key="7">
    <source>
        <dbReference type="ARBA" id="ARBA00023294"/>
    </source>
</evidence>
<feature type="compositionally biased region" description="Acidic residues" evidence="8">
    <location>
        <begin position="136"/>
        <end position="145"/>
    </location>
</feature>
<reference evidence="10" key="1">
    <citation type="submission" date="2019-12" db="EMBL/GenBank/DDBJ databases">
        <authorList>
            <person name="Scholes J."/>
        </authorList>
    </citation>
    <scope>NUCLEOTIDE SEQUENCE</scope>
</reference>
<evidence type="ECO:0000256" key="9">
    <source>
        <dbReference type="SAM" id="SignalP"/>
    </source>
</evidence>
<evidence type="ECO:0008006" key="12">
    <source>
        <dbReference type="Google" id="ProtNLM"/>
    </source>
</evidence>
<feature type="compositionally biased region" description="Basic and acidic residues" evidence="8">
    <location>
        <begin position="193"/>
        <end position="205"/>
    </location>
</feature>
<evidence type="ECO:0000256" key="3">
    <source>
        <dbReference type="ARBA" id="ARBA00010067"/>
    </source>
</evidence>
<evidence type="ECO:0000313" key="11">
    <source>
        <dbReference type="Proteomes" id="UP001153555"/>
    </source>
</evidence>
<organism evidence="10 11">
    <name type="scientific">Striga hermonthica</name>
    <name type="common">Purple witchweed</name>
    <name type="synonym">Buchnera hermonthica</name>
    <dbReference type="NCBI Taxonomy" id="68872"/>
    <lineage>
        <taxon>Eukaryota</taxon>
        <taxon>Viridiplantae</taxon>
        <taxon>Streptophyta</taxon>
        <taxon>Embryophyta</taxon>
        <taxon>Tracheophyta</taxon>
        <taxon>Spermatophyta</taxon>
        <taxon>Magnoliopsida</taxon>
        <taxon>eudicotyledons</taxon>
        <taxon>Gunneridae</taxon>
        <taxon>Pentapetalae</taxon>
        <taxon>asterids</taxon>
        <taxon>lamiids</taxon>
        <taxon>Lamiales</taxon>
        <taxon>Orobanchaceae</taxon>
        <taxon>Buchnereae</taxon>
        <taxon>Striga</taxon>
    </lineage>
</organism>
<dbReference type="Proteomes" id="UP001153555">
    <property type="component" value="Unassembled WGS sequence"/>
</dbReference>
<gene>
    <name evidence="10" type="ORF">SHERM_04651</name>
</gene>
<keyword evidence="11" id="KW-1185">Reference proteome</keyword>
<protein>
    <recommendedName>
        <fullName evidence="12">Protein BIG GRAIN 1-like A</fullName>
    </recommendedName>
</protein>
<evidence type="ECO:0000256" key="1">
    <source>
        <dbReference type="ARBA" id="ARBA00002281"/>
    </source>
</evidence>
<evidence type="ECO:0000313" key="10">
    <source>
        <dbReference type="EMBL" id="CAA0838036.1"/>
    </source>
</evidence>
<comment type="caution">
    <text evidence="10">The sequence shown here is derived from an EMBL/GenBank/DDBJ whole genome shotgun (WGS) entry which is preliminary data.</text>
</comment>
<keyword evidence="6" id="KW-0472">Membrane</keyword>
<evidence type="ECO:0000256" key="4">
    <source>
        <dbReference type="ARBA" id="ARBA00022448"/>
    </source>
</evidence>
<evidence type="ECO:0000256" key="8">
    <source>
        <dbReference type="SAM" id="MobiDB-lite"/>
    </source>
</evidence>
<sequence length="370" mass="40492">MIRSSGINCLILFLLVNQQSTDFTARREDPARNPAGYRTKTNIIEDDDKARLRRACLVEKWIEKAAPKGNALNSATDKNTDLVYFSSTSSSNSDSSGVLSSSDTEFFASRPDPKVSCFSTWPKPIRTVGKSKNKDDDDEEEEENELMVKYKSRALKLYSNLKKVRQPISPGGRLTSLITSIFSGSANGKKSKNGRELQKPTKESRSGCSSAASLSRSCLSKDSPGSRGGGAHRTVRFHPVSVIVDQDSRPCGEKRTCGGGGGARGKPPLPMVRALGDELKLGKLEKNRKIELVVGNERKGYTGNKSMDDFSLVGQINGLDDDGISDSSSDLFELDHFALFGDDRFCEELPVYETTRLDTSRVIAGRSIRS</sequence>
<keyword evidence="5" id="KW-1003">Cell membrane</keyword>
<comment type="subcellular location">
    <subcellularLocation>
        <location evidence="2">Cell membrane</location>
    </subcellularLocation>
</comment>
<keyword evidence="7" id="KW-0927">Auxin signaling pathway</keyword>
<dbReference type="PANTHER" id="PTHR33541:SF12">
    <property type="entry name" value="PROTEIN BIG GRAIN 1-LIKE A"/>
    <property type="match status" value="1"/>
</dbReference>
<feature type="compositionally biased region" description="Low complexity" evidence="8">
    <location>
        <begin position="206"/>
        <end position="220"/>
    </location>
</feature>
<dbReference type="OrthoDB" id="680041at2759"/>
<dbReference type="PANTHER" id="PTHR33541">
    <property type="entry name" value="PROTEIN BIG GRAIN 1-LIKE A-RELATED"/>
    <property type="match status" value="1"/>
</dbReference>
<feature type="region of interest" description="Disordered" evidence="8">
    <location>
        <begin position="126"/>
        <end position="145"/>
    </location>
</feature>
<feature type="signal peptide" evidence="9">
    <location>
        <begin position="1"/>
        <end position="21"/>
    </location>
</feature>
<keyword evidence="4" id="KW-0813">Transport</keyword>
<dbReference type="InterPro" id="IPR039621">
    <property type="entry name" value="BG1-like"/>
</dbReference>
<evidence type="ECO:0000256" key="5">
    <source>
        <dbReference type="ARBA" id="ARBA00022475"/>
    </source>
</evidence>
<feature type="compositionally biased region" description="Basic and acidic residues" evidence="8">
    <location>
        <begin position="246"/>
        <end position="256"/>
    </location>
</feature>
<name>A0A9N7NTS4_STRHE</name>
<feature type="region of interest" description="Disordered" evidence="8">
    <location>
        <begin position="185"/>
        <end position="270"/>
    </location>
</feature>
<comment type="function">
    <text evidence="1">Involved in auxin transport. Regulator of the auxin signaling pathway.</text>
</comment>
<feature type="chain" id="PRO_5040167447" description="Protein BIG GRAIN 1-like A" evidence="9">
    <location>
        <begin position="22"/>
        <end position="370"/>
    </location>
</feature>
<dbReference type="GO" id="GO:0009734">
    <property type="term" value="P:auxin-activated signaling pathway"/>
    <property type="evidence" value="ECO:0007669"/>
    <property type="project" value="UniProtKB-KW"/>
</dbReference>
<evidence type="ECO:0000256" key="6">
    <source>
        <dbReference type="ARBA" id="ARBA00023136"/>
    </source>
</evidence>
<dbReference type="EMBL" id="CACSLK010030875">
    <property type="protein sequence ID" value="CAA0838036.1"/>
    <property type="molecule type" value="Genomic_DNA"/>
</dbReference>
<proteinExistence type="inferred from homology"/>